<gene>
    <name evidence="2" type="ORF">MELLADRAFT_72403</name>
</gene>
<dbReference type="EMBL" id="GL883118">
    <property type="protein sequence ID" value="EGG04465.1"/>
    <property type="molecule type" value="Genomic_DNA"/>
</dbReference>
<feature type="region of interest" description="Disordered" evidence="1">
    <location>
        <begin position="86"/>
        <end position="216"/>
    </location>
</feature>
<feature type="compositionally biased region" description="Gly residues" evidence="1">
    <location>
        <begin position="120"/>
        <end position="141"/>
    </location>
</feature>
<reference evidence="3" key="1">
    <citation type="journal article" date="2011" name="Proc. Natl. Acad. Sci. U.S.A.">
        <title>Obligate biotrophy features unraveled by the genomic analysis of rust fungi.</title>
        <authorList>
            <person name="Duplessis S."/>
            <person name="Cuomo C.A."/>
            <person name="Lin Y.-C."/>
            <person name="Aerts A."/>
            <person name="Tisserant E."/>
            <person name="Veneault-Fourrey C."/>
            <person name="Joly D.L."/>
            <person name="Hacquard S."/>
            <person name="Amselem J."/>
            <person name="Cantarel B.L."/>
            <person name="Chiu R."/>
            <person name="Coutinho P.M."/>
            <person name="Feau N."/>
            <person name="Field M."/>
            <person name="Frey P."/>
            <person name="Gelhaye E."/>
            <person name="Goldberg J."/>
            <person name="Grabherr M.G."/>
            <person name="Kodira C.D."/>
            <person name="Kohler A."/>
            <person name="Kuees U."/>
            <person name="Lindquist E.A."/>
            <person name="Lucas S.M."/>
            <person name="Mago R."/>
            <person name="Mauceli E."/>
            <person name="Morin E."/>
            <person name="Murat C."/>
            <person name="Pangilinan J.L."/>
            <person name="Park R."/>
            <person name="Pearson M."/>
            <person name="Quesneville H."/>
            <person name="Rouhier N."/>
            <person name="Sakthikumar S."/>
            <person name="Salamov A.A."/>
            <person name="Schmutz J."/>
            <person name="Selles B."/>
            <person name="Shapiro H."/>
            <person name="Tanguay P."/>
            <person name="Tuskan G.A."/>
            <person name="Henrissat B."/>
            <person name="Van de Peer Y."/>
            <person name="Rouze P."/>
            <person name="Ellis J.G."/>
            <person name="Dodds P.N."/>
            <person name="Schein J.E."/>
            <person name="Zhong S."/>
            <person name="Hamelin R.C."/>
            <person name="Grigoriev I.V."/>
            <person name="Szabo L.J."/>
            <person name="Martin F."/>
        </authorList>
    </citation>
    <scope>NUCLEOTIDE SEQUENCE [LARGE SCALE GENOMIC DNA]</scope>
    <source>
        <strain evidence="3">98AG31 / pathotype 3-4-7</strain>
    </source>
</reference>
<feature type="compositionally biased region" description="Low complexity" evidence="1">
    <location>
        <begin position="166"/>
        <end position="177"/>
    </location>
</feature>
<dbReference type="VEuPathDB" id="FungiDB:MELLADRAFT_72403"/>
<proteinExistence type="predicted"/>
<evidence type="ECO:0000313" key="2">
    <source>
        <dbReference type="EMBL" id="EGG04465.1"/>
    </source>
</evidence>
<sequence length="216" mass="21943">MASFVNYGNWMLNTKPLASQSCRRCEIVVESLTQYGIRAPIDVIKYGIYAVLNSCGGQGGHVQLDPGSGETFGPYPQLLVRVRHGEKGKCPVSKVPVNDDDDDDDGDDDDDDDSRPTGNPGSGFGGNGRGAPGSGGNGRGSSGLAARPGGRGRDSSNDQSGESDDPTTTPTRTPATQGAGGTSGTADQRGPAQQPAAPPGTGIVPSLTSGLKALLG</sequence>
<dbReference type="Proteomes" id="UP000001072">
    <property type="component" value="Unassembled WGS sequence"/>
</dbReference>
<name>F4RT87_MELLP</name>
<protein>
    <submittedName>
        <fullName evidence="2">Uncharacterized protein</fullName>
    </submittedName>
</protein>
<evidence type="ECO:0000313" key="3">
    <source>
        <dbReference type="Proteomes" id="UP000001072"/>
    </source>
</evidence>
<dbReference type="KEGG" id="mlr:MELLADRAFT_72403"/>
<evidence type="ECO:0000256" key="1">
    <source>
        <dbReference type="SAM" id="MobiDB-lite"/>
    </source>
</evidence>
<dbReference type="HOGENOM" id="CLU_1277871_0_0_1"/>
<dbReference type="OrthoDB" id="10630265at2759"/>
<keyword evidence="3" id="KW-1185">Reference proteome</keyword>
<dbReference type="RefSeq" id="XP_007412256.1">
    <property type="nucleotide sequence ID" value="XM_007412194.1"/>
</dbReference>
<organism evidence="3">
    <name type="scientific">Melampsora larici-populina (strain 98AG31 / pathotype 3-4-7)</name>
    <name type="common">Poplar leaf rust fungus</name>
    <dbReference type="NCBI Taxonomy" id="747676"/>
    <lineage>
        <taxon>Eukaryota</taxon>
        <taxon>Fungi</taxon>
        <taxon>Dikarya</taxon>
        <taxon>Basidiomycota</taxon>
        <taxon>Pucciniomycotina</taxon>
        <taxon>Pucciniomycetes</taxon>
        <taxon>Pucciniales</taxon>
        <taxon>Melampsoraceae</taxon>
        <taxon>Melampsora</taxon>
    </lineage>
</organism>
<accession>F4RT87</accession>
<dbReference type="GeneID" id="18932089"/>
<dbReference type="InParanoid" id="F4RT87"/>
<dbReference type="AlphaFoldDB" id="F4RT87"/>
<feature type="compositionally biased region" description="Acidic residues" evidence="1">
    <location>
        <begin position="98"/>
        <end position="113"/>
    </location>
</feature>